<accession>A0AAP9N4X2</accession>
<dbReference type="AlphaFoldDB" id="A0AAP9N4X2"/>
<dbReference type="InterPro" id="IPR035959">
    <property type="entry name" value="RutC-like_sf"/>
</dbReference>
<dbReference type="CDD" id="cd02199">
    <property type="entry name" value="YjgF_YER057c_UK114_like_1"/>
    <property type="match status" value="1"/>
</dbReference>
<dbReference type="PANTHER" id="PTHR43760">
    <property type="entry name" value="ENDORIBONUCLEASE-RELATED"/>
    <property type="match status" value="1"/>
</dbReference>
<dbReference type="PANTHER" id="PTHR43760:SF1">
    <property type="entry name" value="ENDORIBONUCLEASE L-PSP_CHORISMATE MUTASE-LIKE DOMAIN-CONTAINING PROTEIN"/>
    <property type="match status" value="1"/>
</dbReference>
<dbReference type="Proteomes" id="UP000076857">
    <property type="component" value="Chromosome"/>
</dbReference>
<gene>
    <name evidence="2" type="ORF">A3L25_012555</name>
</gene>
<name>A0AAP9N4X2_PSEPU</name>
<dbReference type="Pfam" id="PF14588">
    <property type="entry name" value="YjgF_endoribonc"/>
    <property type="match status" value="1"/>
</dbReference>
<dbReference type="RefSeq" id="WP_063426173.1">
    <property type="nucleotide sequence ID" value="NZ_CP050951.1"/>
</dbReference>
<dbReference type="EMBL" id="CP050951">
    <property type="protein sequence ID" value="QJQ13550.1"/>
    <property type="molecule type" value="Genomic_DNA"/>
</dbReference>
<organism evidence="2 3">
    <name type="scientific">Pseudomonas putida</name>
    <name type="common">Arthrobacter siderocapsulatus</name>
    <dbReference type="NCBI Taxonomy" id="303"/>
    <lineage>
        <taxon>Bacteria</taxon>
        <taxon>Pseudomonadati</taxon>
        <taxon>Pseudomonadota</taxon>
        <taxon>Gammaproteobacteria</taxon>
        <taxon>Pseudomonadales</taxon>
        <taxon>Pseudomonadaceae</taxon>
        <taxon>Pseudomonas</taxon>
    </lineage>
</organism>
<dbReference type="InterPro" id="IPR013813">
    <property type="entry name" value="Endoribo_LPSP/chorism_mut-like"/>
</dbReference>
<reference evidence="2 3" key="2">
    <citation type="submission" date="2020-04" db="EMBL/GenBank/DDBJ databases">
        <title>Complete genome sequence of Pseudomonas putida strain JQ581.</title>
        <authorList>
            <person name="Mu Y."/>
        </authorList>
    </citation>
    <scope>NUCLEOTIDE SEQUENCE [LARGE SCALE GENOMIC DNA]</scope>
    <source>
        <strain evidence="2 3">JQ581</strain>
    </source>
</reference>
<reference evidence="2 3" key="1">
    <citation type="submission" date="2016-04" db="EMBL/GenBank/DDBJ databases">
        <authorList>
            <person name="Qiu J."/>
        </authorList>
    </citation>
    <scope>NUCLEOTIDE SEQUENCE [LARGE SCALE GENOMIC DNA]</scope>
    <source>
        <strain evidence="2 3">JQ581</strain>
    </source>
</reference>
<evidence type="ECO:0000313" key="3">
    <source>
        <dbReference type="Proteomes" id="UP000076857"/>
    </source>
</evidence>
<protein>
    <submittedName>
        <fullName evidence="2">RidA family protein</fullName>
    </submittedName>
</protein>
<feature type="domain" description="Endoribonuclease L-PSP/chorismate mutase-like" evidence="1">
    <location>
        <begin position="7"/>
        <end position="135"/>
    </location>
</feature>
<sequence length="157" mass="16749">MDAILQRLAQLGLTLPAFNTRGGNYVQFTRHDNLVFAAGQVCLVDDVLKYQGTVGVEVTLEQAQDAARLCALNLIAIAHAAADGELDRVRVLKVNGYIKCLPEFTQQAKVLDGASNLFIELFGQERGGHARAAIGVAALPRGAPVEVEAVFAIDSTC</sequence>
<dbReference type="SUPFAM" id="SSF55298">
    <property type="entry name" value="YjgF-like"/>
    <property type="match status" value="1"/>
</dbReference>
<proteinExistence type="predicted"/>
<dbReference type="Gene3D" id="3.30.1330.40">
    <property type="entry name" value="RutC-like"/>
    <property type="match status" value="1"/>
</dbReference>
<evidence type="ECO:0000259" key="1">
    <source>
        <dbReference type="Pfam" id="PF14588"/>
    </source>
</evidence>
<evidence type="ECO:0000313" key="2">
    <source>
        <dbReference type="EMBL" id="QJQ13550.1"/>
    </source>
</evidence>